<feature type="domain" description="RING-type" evidence="6">
    <location>
        <begin position="233"/>
        <end position="271"/>
    </location>
</feature>
<dbReference type="Proteomes" id="UP000306102">
    <property type="component" value="Unassembled WGS sequence"/>
</dbReference>
<proteinExistence type="predicted"/>
<sequence>MDFVFLFFEVVWLTRICKKLGSLPPGELDCLVVDEDSGAVAVCEGRLAADLSQSLQCIHENGFVHCDLKLQNVLLCQNDVAKIADFGLAKKSGEKIVGFELRVVGWELGLEEGRVMWKSFKDSLKALEADIQHANTLAYDYPQEYDSTCLQMRLSYSPCSRTFSFLFNGLIAYEDGKTTMCFYERKASIREFYGITDVEDRKQREICAAKYKRRDEMNKGKVSEIDIEREEECGICLEISSKVVLPKCNHSMCMKCYRNWHTRSQSCPFCQDSLKRVNSGDLWIYTSGCDIVDLSSIAKEYLKRLIMYIDKLPLIVPDPMLISYDPHFRLDETYLRLQEMETFVCMDGSFMLYPTISSSTNIKLLYGHDSENEYKP</sequence>
<evidence type="ECO:0000313" key="8">
    <source>
        <dbReference type="Proteomes" id="UP000306102"/>
    </source>
</evidence>
<dbReference type="InterPro" id="IPR011009">
    <property type="entry name" value="Kinase-like_dom_sf"/>
</dbReference>
<dbReference type="GO" id="GO:0016567">
    <property type="term" value="P:protein ubiquitination"/>
    <property type="evidence" value="ECO:0007669"/>
    <property type="project" value="TreeGrafter"/>
</dbReference>
<accession>A0A4S4DUN4</accession>
<dbReference type="InterPro" id="IPR013083">
    <property type="entry name" value="Znf_RING/FYVE/PHD"/>
</dbReference>
<dbReference type="Gene3D" id="1.10.510.10">
    <property type="entry name" value="Transferase(Phosphotransferase) domain 1"/>
    <property type="match status" value="1"/>
</dbReference>
<dbReference type="Pfam" id="PF00069">
    <property type="entry name" value="Pkinase"/>
    <property type="match status" value="1"/>
</dbReference>
<name>A0A4S4DUN4_CAMSN</name>
<protein>
    <recommendedName>
        <fullName evidence="9">RING-type domain-containing protein</fullName>
    </recommendedName>
</protein>
<dbReference type="EMBL" id="SDRB02010431">
    <property type="protein sequence ID" value="THG06465.1"/>
    <property type="molecule type" value="Genomic_DNA"/>
</dbReference>
<evidence type="ECO:0000256" key="2">
    <source>
        <dbReference type="ARBA" id="ARBA00022771"/>
    </source>
</evidence>
<organism evidence="7 8">
    <name type="scientific">Camellia sinensis var. sinensis</name>
    <name type="common">China tea</name>
    <dbReference type="NCBI Taxonomy" id="542762"/>
    <lineage>
        <taxon>Eukaryota</taxon>
        <taxon>Viridiplantae</taxon>
        <taxon>Streptophyta</taxon>
        <taxon>Embryophyta</taxon>
        <taxon>Tracheophyta</taxon>
        <taxon>Spermatophyta</taxon>
        <taxon>Magnoliopsida</taxon>
        <taxon>eudicotyledons</taxon>
        <taxon>Gunneridae</taxon>
        <taxon>Pentapetalae</taxon>
        <taxon>asterids</taxon>
        <taxon>Ericales</taxon>
        <taxon>Theaceae</taxon>
        <taxon>Camellia</taxon>
    </lineage>
</organism>
<keyword evidence="2 4" id="KW-0863">Zinc-finger</keyword>
<dbReference type="PROSITE" id="PS00518">
    <property type="entry name" value="ZF_RING_1"/>
    <property type="match status" value="1"/>
</dbReference>
<dbReference type="FunFam" id="3.30.40.10:FF:000660">
    <property type="entry name" value="RING/U-box superfamily protein"/>
    <property type="match status" value="1"/>
</dbReference>
<dbReference type="STRING" id="542762.A0A4S4DUN4"/>
<keyword evidence="3" id="KW-0862">Zinc</keyword>
<dbReference type="PROSITE" id="PS50089">
    <property type="entry name" value="ZF_RING_2"/>
    <property type="match status" value="1"/>
</dbReference>
<dbReference type="InterPro" id="IPR000719">
    <property type="entry name" value="Prot_kinase_dom"/>
</dbReference>
<evidence type="ECO:0000259" key="6">
    <source>
        <dbReference type="PROSITE" id="PS50089"/>
    </source>
</evidence>
<dbReference type="Gene3D" id="3.30.40.10">
    <property type="entry name" value="Zinc/RING finger domain, C3HC4 (zinc finger)"/>
    <property type="match status" value="1"/>
</dbReference>
<dbReference type="SUPFAM" id="SSF56112">
    <property type="entry name" value="Protein kinase-like (PK-like)"/>
    <property type="match status" value="1"/>
</dbReference>
<evidence type="ECO:0000313" key="7">
    <source>
        <dbReference type="EMBL" id="THG06465.1"/>
    </source>
</evidence>
<evidence type="ECO:0008006" key="9">
    <source>
        <dbReference type="Google" id="ProtNLM"/>
    </source>
</evidence>
<keyword evidence="1" id="KW-0479">Metal-binding</keyword>
<dbReference type="SMART" id="SM00184">
    <property type="entry name" value="RING"/>
    <property type="match status" value="1"/>
</dbReference>
<dbReference type="PANTHER" id="PTHR15315">
    <property type="entry name" value="RING FINGER PROTEIN 41, 151"/>
    <property type="match status" value="1"/>
</dbReference>
<dbReference type="GO" id="GO:0005524">
    <property type="term" value="F:ATP binding"/>
    <property type="evidence" value="ECO:0007669"/>
    <property type="project" value="InterPro"/>
</dbReference>
<feature type="domain" description="Protein kinase" evidence="5">
    <location>
        <begin position="1"/>
        <end position="344"/>
    </location>
</feature>
<dbReference type="PROSITE" id="PS50011">
    <property type="entry name" value="PROTEIN_KINASE_DOM"/>
    <property type="match status" value="1"/>
</dbReference>
<dbReference type="GO" id="GO:0005829">
    <property type="term" value="C:cytosol"/>
    <property type="evidence" value="ECO:0007669"/>
    <property type="project" value="TreeGrafter"/>
</dbReference>
<evidence type="ECO:0000256" key="3">
    <source>
        <dbReference type="ARBA" id="ARBA00022833"/>
    </source>
</evidence>
<dbReference type="PANTHER" id="PTHR15315:SF31">
    <property type="entry name" value="E3 UBIQUITIN-PROTEIN LIGASE AIRP2"/>
    <property type="match status" value="1"/>
</dbReference>
<dbReference type="SUPFAM" id="SSF57850">
    <property type="entry name" value="RING/U-box"/>
    <property type="match status" value="1"/>
</dbReference>
<dbReference type="AlphaFoldDB" id="A0A4S4DUN4"/>
<dbReference type="PROSITE" id="PS00108">
    <property type="entry name" value="PROTEIN_KINASE_ST"/>
    <property type="match status" value="1"/>
</dbReference>
<dbReference type="GO" id="GO:0061630">
    <property type="term" value="F:ubiquitin protein ligase activity"/>
    <property type="evidence" value="ECO:0007669"/>
    <property type="project" value="TreeGrafter"/>
</dbReference>
<dbReference type="InterPro" id="IPR008271">
    <property type="entry name" value="Ser/Thr_kinase_AS"/>
</dbReference>
<keyword evidence="8" id="KW-1185">Reference proteome</keyword>
<comment type="caution">
    <text evidence="7">The sequence shown here is derived from an EMBL/GenBank/DDBJ whole genome shotgun (WGS) entry which is preliminary data.</text>
</comment>
<dbReference type="GO" id="GO:0004672">
    <property type="term" value="F:protein kinase activity"/>
    <property type="evidence" value="ECO:0007669"/>
    <property type="project" value="InterPro"/>
</dbReference>
<dbReference type="InterPro" id="IPR001841">
    <property type="entry name" value="Znf_RING"/>
</dbReference>
<reference evidence="7 8" key="1">
    <citation type="journal article" date="2018" name="Proc. Natl. Acad. Sci. U.S.A.">
        <title>Draft genome sequence of Camellia sinensis var. sinensis provides insights into the evolution of the tea genome and tea quality.</title>
        <authorList>
            <person name="Wei C."/>
            <person name="Yang H."/>
            <person name="Wang S."/>
            <person name="Zhao J."/>
            <person name="Liu C."/>
            <person name="Gao L."/>
            <person name="Xia E."/>
            <person name="Lu Y."/>
            <person name="Tai Y."/>
            <person name="She G."/>
            <person name="Sun J."/>
            <person name="Cao H."/>
            <person name="Tong W."/>
            <person name="Gao Q."/>
            <person name="Li Y."/>
            <person name="Deng W."/>
            <person name="Jiang X."/>
            <person name="Wang W."/>
            <person name="Chen Q."/>
            <person name="Zhang S."/>
            <person name="Li H."/>
            <person name="Wu J."/>
            <person name="Wang P."/>
            <person name="Li P."/>
            <person name="Shi C."/>
            <person name="Zheng F."/>
            <person name="Jian J."/>
            <person name="Huang B."/>
            <person name="Shan D."/>
            <person name="Shi M."/>
            <person name="Fang C."/>
            <person name="Yue Y."/>
            <person name="Li F."/>
            <person name="Li D."/>
            <person name="Wei S."/>
            <person name="Han B."/>
            <person name="Jiang C."/>
            <person name="Yin Y."/>
            <person name="Xia T."/>
            <person name="Zhang Z."/>
            <person name="Bennetzen J.L."/>
            <person name="Zhao S."/>
            <person name="Wan X."/>
        </authorList>
    </citation>
    <scope>NUCLEOTIDE SEQUENCE [LARGE SCALE GENOMIC DNA]</scope>
    <source>
        <strain evidence="8">cv. Shuchazao</strain>
        <tissue evidence="7">Leaf</tissue>
    </source>
</reference>
<dbReference type="GO" id="GO:0008270">
    <property type="term" value="F:zinc ion binding"/>
    <property type="evidence" value="ECO:0007669"/>
    <property type="project" value="UniProtKB-KW"/>
</dbReference>
<dbReference type="InterPro" id="IPR017907">
    <property type="entry name" value="Znf_RING_CS"/>
</dbReference>
<gene>
    <name evidence="7" type="ORF">TEA_029109</name>
</gene>
<evidence type="ECO:0000259" key="5">
    <source>
        <dbReference type="PROSITE" id="PS50011"/>
    </source>
</evidence>
<evidence type="ECO:0000256" key="4">
    <source>
        <dbReference type="PROSITE-ProRule" id="PRU00175"/>
    </source>
</evidence>
<dbReference type="Pfam" id="PF13920">
    <property type="entry name" value="zf-C3HC4_3"/>
    <property type="match status" value="1"/>
</dbReference>
<evidence type="ECO:0000256" key="1">
    <source>
        <dbReference type="ARBA" id="ARBA00022723"/>
    </source>
</evidence>